<dbReference type="SUPFAM" id="SSF53254">
    <property type="entry name" value="Phosphoglycerate mutase-like"/>
    <property type="match status" value="1"/>
</dbReference>
<proteinExistence type="inferred from homology"/>
<feature type="binding site" evidence="5">
    <location>
        <begin position="114"/>
        <end position="115"/>
    </location>
    <ligand>
        <name>substrate</name>
    </ligand>
</feature>
<feature type="binding site" evidence="5">
    <location>
        <begin position="21"/>
        <end position="22"/>
    </location>
    <ligand>
        <name>substrate</name>
    </ligand>
</feature>
<evidence type="ECO:0000256" key="1">
    <source>
        <dbReference type="ARBA" id="ARBA00006717"/>
    </source>
</evidence>
<dbReference type="Proteomes" id="UP000657372">
    <property type="component" value="Unassembled WGS sequence"/>
</dbReference>
<evidence type="ECO:0000313" key="7">
    <source>
        <dbReference type="EMBL" id="MBF8178025.1"/>
    </source>
</evidence>
<dbReference type="HAMAP" id="MF_01039">
    <property type="entry name" value="PGAM_GpmA"/>
    <property type="match status" value="1"/>
</dbReference>
<keyword evidence="4 5" id="KW-0413">Isomerase</keyword>
<evidence type="ECO:0000256" key="4">
    <source>
        <dbReference type="ARBA" id="ARBA00023235"/>
    </source>
</evidence>
<comment type="function">
    <text evidence="5 6">Catalyzes the interconversion of 2-phosphoglycerate and 3-phosphoglycerate.</text>
</comment>
<dbReference type="SMART" id="SM00855">
    <property type="entry name" value="PGAM"/>
    <property type="match status" value="1"/>
</dbReference>
<dbReference type="EMBL" id="JADOEL010000006">
    <property type="protein sequence ID" value="MBF8178025.1"/>
    <property type="molecule type" value="Genomic_DNA"/>
</dbReference>
<comment type="caution">
    <text evidence="5">Lacks conserved residue(s) required for the propagation of feature annotation.</text>
</comment>
<keyword evidence="2 5" id="KW-0312">Gluconeogenesis</keyword>
<dbReference type="EC" id="5.4.2.11" evidence="5 6"/>
<name>A0ABS0ETG5_9BURK</name>
<dbReference type="PROSITE" id="PS00175">
    <property type="entry name" value="PG_MUTASE"/>
    <property type="match status" value="1"/>
</dbReference>
<dbReference type="InterPro" id="IPR005952">
    <property type="entry name" value="Phosphogly_mut1"/>
</dbReference>
<feature type="site" description="Transition state stabilizer" evidence="5">
    <location>
        <position position="182"/>
    </location>
</feature>
<accession>A0ABS0ETG5</accession>
<keyword evidence="3 5" id="KW-0324">Glycolysis</keyword>
<protein>
    <recommendedName>
        <fullName evidence="5 6">2,3-bisphosphoglycerate-dependent phosphoglycerate mutase</fullName>
        <shortName evidence="5">BPG-dependent PGAM</shortName>
        <shortName evidence="5">PGAM</shortName>
        <shortName evidence="5">Phosphoglyceromutase</shortName>
        <shortName evidence="5">dPGM</shortName>
        <ecNumber evidence="5 6">5.4.2.11</ecNumber>
    </recommendedName>
</protein>
<dbReference type="PIRSF" id="PIRSF000709">
    <property type="entry name" value="6PFK_2-Ptase"/>
    <property type="match status" value="1"/>
</dbReference>
<dbReference type="InterPro" id="IPR013078">
    <property type="entry name" value="His_Pase_superF_clade-1"/>
</dbReference>
<dbReference type="NCBIfam" id="TIGR01258">
    <property type="entry name" value="pgm_1"/>
    <property type="match status" value="1"/>
</dbReference>
<feature type="binding site" evidence="5">
    <location>
        <begin position="8"/>
        <end position="15"/>
    </location>
    <ligand>
        <name>substrate</name>
    </ligand>
</feature>
<evidence type="ECO:0000256" key="2">
    <source>
        <dbReference type="ARBA" id="ARBA00022432"/>
    </source>
</evidence>
<comment type="pathway">
    <text evidence="5 6">Carbohydrate degradation; glycolysis; pyruvate from D-glyceraldehyde 3-phosphate: step 3/5.</text>
</comment>
<dbReference type="InterPro" id="IPR029033">
    <property type="entry name" value="His_PPase_superfam"/>
</dbReference>
<dbReference type="InterPro" id="IPR001345">
    <property type="entry name" value="PG/BPGM_mutase_AS"/>
</dbReference>
<sequence>MGNLVIVRHGESQWNRENRFTGWADIDLTANGIEQARCAGRALARAGFRFDLAITSMLKRTIRSQWLILDEMDAMFTPVISHWRLNERHYGALTGHSRAEMIERFGEEQVWAWRRGFDSRPPLMESTDARAPQQQARYKDVPRAELPLGESLHDTVERVRVVWNETIAPVLKQGKDVIISSHGNSQRALVKLLEDMPDEEVARFDVPNSVPLVYKLDTDLRVLERKSMTDIPHPGSSAIL</sequence>
<dbReference type="NCBIfam" id="NF010713">
    <property type="entry name" value="PRK14115.1"/>
    <property type="match status" value="1"/>
</dbReference>
<evidence type="ECO:0000256" key="5">
    <source>
        <dbReference type="HAMAP-Rule" id="MF_01039"/>
    </source>
</evidence>
<evidence type="ECO:0000313" key="8">
    <source>
        <dbReference type="Proteomes" id="UP000657372"/>
    </source>
</evidence>
<feature type="active site" description="Proton donor/acceptor" evidence="5">
    <location>
        <position position="87"/>
    </location>
</feature>
<comment type="catalytic activity">
    <reaction evidence="5 6">
        <text>(2R)-2-phosphoglycerate = (2R)-3-phosphoglycerate</text>
        <dbReference type="Rhea" id="RHEA:15901"/>
        <dbReference type="ChEBI" id="CHEBI:58272"/>
        <dbReference type="ChEBI" id="CHEBI:58289"/>
        <dbReference type="EC" id="5.4.2.11"/>
    </reaction>
</comment>
<dbReference type="PANTHER" id="PTHR11931">
    <property type="entry name" value="PHOSPHOGLYCERATE MUTASE"/>
    <property type="match status" value="1"/>
</dbReference>
<dbReference type="Pfam" id="PF00300">
    <property type="entry name" value="His_Phos_1"/>
    <property type="match status" value="2"/>
</dbReference>
<feature type="active site" description="Tele-phosphohistidine intermediate" evidence="5">
    <location>
        <position position="9"/>
    </location>
</feature>
<evidence type="ECO:0000256" key="6">
    <source>
        <dbReference type="RuleBase" id="RU004512"/>
    </source>
</evidence>
<feature type="binding site" evidence="5">
    <location>
        <begin position="183"/>
        <end position="184"/>
    </location>
    <ligand>
        <name>substrate</name>
    </ligand>
</feature>
<keyword evidence="8" id="KW-1185">Reference proteome</keyword>
<evidence type="ECO:0000256" key="3">
    <source>
        <dbReference type="ARBA" id="ARBA00023152"/>
    </source>
</evidence>
<feature type="binding site" evidence="5">
    <location>
        <position position="60"/>
    </location>
    <ligand>
        <name>substrate</name>
    </ligand>
</feature>
<dbReference type="CDD" id="cd07067">
    <property type="entry name" value="HP_PGM_like"/>
    <property type="match status" value="1"/>
</dbReference>
<comment type="similarity">
    <text evidence="1 5">Belongs to the phosphoglycerate mutase family. BPG-dependent PGAM subfamily.</text>
</comment>
<comment type="caution">
    <text evidence="7">The sequence shown here is derived from an EMBL/GenBank/DDBJ whole genome shotgun (WGS) entry which is preliminary data.</text>
</comment>
<gene>
    <name evidence="5 7" type="primary">gpmA</name>
    <name evidence="7" type="ORF">IXC47_10060</name>
</gene>
<dbReference type="RefSeq" id="WP_175624608.1">
    <property type="nucleotide sequence ID" value="NZ_JADOEL010000006.1"/>
</dbReference>
<reference evidence="7 8" key="1">
    <citation type="submission" date="2020-11" db="EMBL/GenBank/DDBJ databases">
        <title>WGS of Herminiimonas contaminans strain Marseille-Q4544 isolated from planarians Schmidtea mediterranea.</title>
        <authorList>
            <person name="Kangale L."/>
        </authorList>
    </citation>
    <scope>NUCLEOTIDE SEQUENCE [LARGE SCALE GENOMIC DNA]</scope>
    <source>
        <strain evidence="7 8">Marseille-Q4544</strain>
    </source>
</reference>
<dbReference type="GO" id="GO:0004619">
    <property type="term" value="F:phosphoglycerate mutase activity"/>
    <property type="evidence" value="ECO:0007669"/>
    <property type="project" value="UniProtKB-EC"/>
</dbReference>
<organism evidence="7 8">
    <name type="scientific">Herminiimonas contaminans</name>
    <dbReference type="NCBI Taxonomy" id="1111140"/>
    <lineage>
        <taxon>Bacteria</taxon>
        <taxon>Pseudomonadati</taxon>
        <taxon>Pseudomonadota</taxon>
        <taxon>Betaproteobacteria</taxon>
        <taxon>Burkholderiales</taxon>
        <taxon>Oxalobacteraceae</taxon>
        <taxon>Herminiimonas</taxon>
    </lineage>
</organism>
<comment type="subunit">
    <text evidence="5">Homodimer.</text>
</comment>
<feature type="binding site" evidence="5">
    <location>
        <begin position="87"/>
        <end position="90"/>
    </location>
    <ligand>
        <name>substrate</name>
    </ligand>
</feature>
<dbReference type="Gene3D" id="3.40.50.1240">
    <property type="entry name" value="Phosphoglycerate mutase-like"/>
    <property type="match status" value="1"/>
</dbReference>